<evidence type="ECO:0000256" key="3">
    <source>
        <dbReference type="ARBA" id="ARBA00022801"/>
    </source>
</evidence>
<proteinExistence type="inferred from homology"/>
<evidence type="ECO:0000313" key="7">
    <source>
        <dbReference type="EMBL" id="WGT46983.1"/>
    </source>
</evidence>
<dbReference type="InterPro" id="IPR050131">
    <property type="entry name" value="Peptidase_S8_subtilisin-like"/>
</dbReference>
<dbReference type="InterPro" id="IPR036852">
    <property type="entry name" value="Peptidase_S8/S53_dom_sf"/>
</dbReference>
<reference evidence="7 8" key="1">
    <citation type="journal article" date="2008" name="Int. J. Syst. Evol. Microbiol.">
        <title>Tessaracoccus flavescens sp. nov., isolated from marine sediment.</title>
        <authorList>
            <person name="Lee D.W."/>
            <person name="Lee S.D."/>
        </authorList>
    </citation>
    <scope>NUCLEOTIDE SEQUENCE [LARGE SCALE GENOMIC DNA]</scope>
    <source>
        <strain evidence="7 8">T21</strain>
    </source>
</reference>
<dbReference type="PANTHER" id="PTHR43806">
    <property type="entry name" value="PEPTIDASE S8"/>
    <property type="match status" value="1"/>
</dbReference>
<comment type="similarity">
    <text evidence="1 5">Belongs to the peptidase S8 family.</text>
</comment>
<organism evidence="7 8">
    <name type="scientific">Tessaracoccus lacteus</name>
    <dbReference type="NCBI Taxonomy" id="3041766"/>
    <lineage>
        <taxon>Bacteria</taxon>
        <taxon>Bacillati</taxon>
        <taxon>Actinomycetota</taxon>
        <taxon>Actinomycetes</taxon>
        <taxon>Propionibacteriales</taxon>
        <taxon>Propionibacteriaceae</taxon>
        <taxon>Tessaracoccus</taxon>
    </lineage>
</organism>
<keyword evidence="4 5" id="KW-0720">Serine protease</keyword>
<feature type="active site" description="Charge relay system" evidence="5">
    <location>
        <position position="65"/>
    </location>
</feature>
<evidence type="ECO:0000256" key="2">
    <source>
        <dbReference type="ARBA" id="ARBA00022670"/>
    </source>
</evidence>
<dbReference type="SUPFAM" id="SSF48452">
    <property type="entry name" value="TPR-like"/>
    <property type="match status" value="1"/>
</dbReference>
<evidence type="ECO:0000256" key="1">
    <source>
        <dbReference type="ARBA" id="ARBA00011073"/>
    </source>
</evidence>
<dbReference type="SUPFAM" id="SSF52743">
    <property type="entry name" value="Subtilisin-like"/>
    <property type="match status" value="1"/>
</dbReference>
<dbReference type="InterPro" id="IPR015500">
    <property type="entry name" value="Peptidase_S8_subtilisin-rel"/>
</dbReference>
<sequence>MNAVGGGELELLEGGGADATGALLGRYASATDSWDLPMEGAFWEAVRSAHSLGRRGAGRVIAIIDGGFDATRPAIARHPLAWDQDPSAGTTHGTVVALLAHQVAPDAQLLLYPVSADGRLSLDRVLAALQDCLERRVDVVNLSLGLGIPMADASPVLAGDGATPPAAGPEVAGPTEDLDVDGWRTIIDVPHSPLWLAAHAAAAGGVSVICSTGNSDTAVYVPAVVPGVMAVGFQLVARTVNSGMEEAVSQQPTFVQSHFADLLIVQPQGVLGSSFASPLLAGFAALMTDRTELPDFARCARRAANASGAMLLLEQGDEDSEFLNLVDSLFKDALHSSPHPHYDGDVYAVPECPECALFAAPAYNDFGLFAMSTGRLDIAVRLFATLRQIAPTNIAAAANLGVAYSEQARQAAERGNHAEAAGLYELAVGHMGNAVALRPEHQPYAQRLTEFRLALATHQSAVPRTSHEGTPS</sequence>
<dbReference type="PANTHER" id="PTHR43806:SF11">
    <property type="entry name" value="CEREVISIN-RELATED"/>
    <property type="match status" value="1"/>
</dbReference>
<keyword evidence="3 5" id="KW-0378">Hydrolase</keyword>
<dbReference type="Gene3D" id="1.25.40.10">
    <property type="entry name" value="Tetratricopeptide repeat domain"/>
    <property type="match status" value="1"/>
</dbReference>
<evidence type="ECO:0000256" key="4">
    <source>
        <dbReference type="ARBA" id="ARBA00022825"/>
    </source>
</evidence>
<dbReference type="Proteomes" id="UP001244136">
    <property type="component" value="Chromosome"/>
</dbReference>
<name>A0ABY8PWY5_9ACTN</name>
<dbReference type="PRINTS" id="PR00723">
    <property type="entry name" value="SUBTILISIN"/>
</dbReference>
<feature type="domain" description="Peptidase S8/S53" evidence="6">
    <location>
        <begin position="56"/>
        <end position="289"/>
    </location>
</feature>
<dbReference type="RefSeq" id="WP_281144725.1">
    <property type="nucleotide sequence ID" value="NZ_CP123967.1"/>
</dbReference>
<dbReference type="InterPro" id="IPR011990">
    <property type="entry name" value="TPR-like_helical_dom_sf"/>
</dbReference>
<feature type="active site" description="Charge relay system" evidence="5">
    <location>
        <position position="274"/>
    </location>
</feature>
<evidence type="ECO:0000259" key="6">
    <source>
        <dbReference type="Pfam" id="PF00082"/>
    </source>
</evidence>
<dbReference type="PROSITE" id="PS51892">
    <property type="entry name" value="SUBTILASE"/>
    <property type="match status" value="1"/>
</dbReference>
<gene>
    <name evidence="7" type="ORF">QH948_12765</name>
</gene>
<evidence type="ECO:0000313" key="8">
    <source>
        <dbReference type="Proteomes" id="UP001244136"/>
    </source>
</evidence>
<protein>
    <submittedName>
        <fullName evidence="7">S8 family serine peptidase</fullName>
    </submittedName>
</protein>
<dbReference type="InterPro" id="IPR000209">
    <property type="entry name" value="Peptidase_S8/S53_dom"/>
</dbReference>
<accession>A0ABY8PWY5</accession>
<dbReference type="Gene3D" id="3.40.50.200">
    <property type="entry name" value="Peptidase S8/S53 domain"/>
    <property type="match status" value="1"/>
</dbReference>
<feature type="active site" description="Charge relay system" evidence="5">
    <location>
        <position position="92"/>
    </location>
</feature>
<dbReference type="EMBL" id="CP123967">
    <property type="protein sequence ID" value="WGT46983.1"/>
    <property type="molecule type" value="Genomic_DNA"/>
</dbReference>
<dbReference type="Pfam" id="PF00082">
    <property type="entry name" value="Peptidase_S8"/>
    <property type="match status" value="1"/>
</dbReference>
<keyword evidence="8" id="KW-1185">Reference proteome</keyword>
<keyword evidence="2 5" id="KW-0645">Protease</keyword>
<evidence type="ECO:0000256" key="5">
    <source>
        <dbReference type="PROSITE-ProRule" id="PRU01240"/>
    </source>
</evidence>